<evidence type="ECO:0000313" key="1">
    <source>
        <dbReference type="EMBL" id="CAB4122789.1"/>
    </source>
</evidence>
<sequence>MYGPIHKNPSICDICGQKWQRIKLKRQVIAGKPTKLLCCPECWDQDNPQLLLGRLRVSDPHPIQEPRPDINFPYEAGFGWNPVSNEGLSITVYPTNFLPNTSNGSNYTASTSNTLRLDTANSLLDINKLNA</sequence>
<name>A0A6J5KRA8_9CAUD</name>
<proteinExistence type="predicted"/>
<gene>
    <name evidence="1" type="ORF">UFOVP28_45</name>
</gene>
<reference evidence="1" key="1">
    <citation type="submission" date="2020-04" db="EMBL/GenBank/DDBJ databases">
        <authorList>
            <person name="Chiriac C."/>
            <person name="Salcher M."/>
            <person name="Ghai R."/>
            <person name="Kavagutti S V."/>
        </authorList>
    </citation>
    <scope>NUCLEOTIDE SEQUENCE</scope>
</reference>
<dbReference type="EMBL" id="LR796165">
    <property type="protein sequence ID" value="CAB4122789.1"/>
    <property type="molecule type" value="Genomic_DNA"/>
</dbReference>
<protein>
    <submittedName>
        <fullName evidence="1">Uncharacterized protein</fullName>
    </submittedName>
</protein>
<accession>A0A6J5KRA8</accession>
<organism evidence="1">
    <name type="scientific">uncultured Caudovirales phage</name>
    <dbReference type="NCBI Taxonomy" id="2100421"/>
    <lineage>
        <taxon>Viruses</taxon>
        <taxon>Duplodnaviria</taxon>
        <taxon>Heunggongvirae</taxon>
        <taxon>Uroviricota</taxon>
        <taxon>Caudoviricetes</taxon>
        <taxon>Peduoviridae</taxon>
        <taxon>Maltschvirus</taxon>
        <taxon>Maltschvirus maltsch</taxon>
    </lineage>
</organism>